<keyword evidence="2" id="KW-0496">Mitochondrion</keyword>
<keyword evidence="1" id="KW-0472">Membrane</keyword>
<accession>A0A0K0WVJ5</accession>
<sequence length="281" mass="33560">MIMILIIMTLFLTMLGLLVNNLIIWWSIFLIMTILFTLLNKSNKSYSSVFNYFVIQESLGLMFLIFSSGMLQFFIVLMKIGVAPLHFWIFSVTNNIINYSLMWFLTFQKLPFLVILLQMFWLKSYMLLMLGLLMCYMQMFLMKNYKNLLVISSTESFNWIILGLFFSFLNSFYLFIYYFILMVMLINKFNKFSINFVNWETTLVFLNMPFTVSFFVKIFSLSEILKFDSMFLLFLLFLMFLSVLAFSFWLINLSMKNNISNQTNNKFLYFMIVPLMVISII</sequence>
<feature type="transmembrane region" description="Helical" evidence="1">
    <location>
        <begin position="201"/>
        <end position="219"/>
    </location>
</feature>
<dbReference type="RefSeq" id="YP_009162015.1">
    <property type="nucleotide sequence ID" value="NC_027696.1"/>
</dbReference>
<feature type="transmembrane region" description="Helical" evidence="1">
    <location>
        <begin position="157"/>
        <end position="181"/>
    </location>
</feature>
<dbReference type="GeneID" id="25194470"/>
<geneLocation type="mitochondrion" evidence="2"/>
<feature type="transmembrane region" description="Helical" evidence="1">
    <location>
        <begin position="231"/>
        <end position="251"/>
    </location>
</feature>
<organism evidence="2">
    <name type="scientific">Litoditis aff. marina PmIII</name>
    <dbReference type="NCBI Taxonomy" id="1656231"/>
    <lineage>
        <taxon>Eukaryota</taxon>
        <taxon>Metazoa</taxon>
        <taxon>Ecdysozoa</taxon>
        <taxon>Nematoda</taxon>
        <taxon>Chromadorea</taxon>
        <taxon>Rhabditida</taxon>
        <taxon>Rhabditina</taxon>
        <taxon>Rhabditomorpha</taxon>
        <taxon>Rhabditoidea</taxon>
        <taxon>Rhabditidae</taxon>
        <taxon>Litoditis</taxon>
    </lineage>
</organism>
<evidence type="ECO:0000313" key="2">
    <source>
        <dbReference type="EMBL" id="AKS28865.1"/>
    </source>
</evidence>
<dbReference type="EMBL" id="KR815452">
    <property type="protein sequence ID" value="AKS28865.1"/>
    <property type="molecule type" value="Genomic_DNA"/>
</dbReference>
<reference evidence="2" key="1">
    <citation type="journal article" date="2016" name="Ecol. Evol.">
        <title>Mitogenomics reveals high synteny and long evolutionary histories of sympatric cryptic nematode species.</title>
        <authorList>
            <person name="Grosemans T."/>
            <person name="Morris K."/>
            <person name="Thomas W.K."/>
            <person name="Rigaux A."/>
            <person name="Moens T."/>
            <person name="Derycke S."/>
        </authorList>
    </citation>
    <scope>NUCLEOTIDE SEQUENCE</scope>
</reference>
<gene>
    <name evidence="2" type="primary">ND2</name>
</gene>
<feature type="transmembrane region" description="Helical" evidence="1">
    <location>
        <begin position="12"/>
        <end position="39"/>
    </location>
</feature>
<feature type="transmembrane region" description="Helical" evidence="1">
    <location>
        <begin position="85"/>
        <end position="106"/>
    </location>
</feature>
<protein>
    <submittedName>
        <fullName evidence="2">NADH dehydrogenase subunit 2</fullName>
    </submittedName>
</protein>
<evidence type="ECO:0000256" key="1">
    <source>
        <dbReference type="SAM" id="Phobius"/>
    </source>
</evidence>
<dbReference type="AlphaFoldDB" id="A0A0K0WVJ5"/>
<proteinExistence type="predicted"/>
<keyword evidence="1" id="KW-0812">Transmembrane</keyword>
<feature type="transmembrane region" description="Helical" evidence="1">
    <location>
        <begin position="112"/>
        <end position="136"/>
    </location>
</feature>
<keyword evidence="1" id="KW-1133">Transmembrane helix</keyword>
<dbReference type="CTD" id="4536"/>
<feature type="transmembrane region" description="Helical" evidence="1">
    <location>
        <begin position="59"/>
        <end position="78"/>
    </location>
</feature>
<name>A0A0K0WVJ5_9BILA</name>